<dbReference type="EMBL" id="JARGDH010000001">
    <property type="protein sequence ID" value="KAL0279353.1"/>
    <property type="molecule type" value="Genomic_DNA"/>
</dbReference>
<feature type="transmembrane region" description="Helical" evidence="4">
    <location>
        <begin position="6"/>
        <end position="26"/>
    </location>
</feature>
<dbReference type="Gene3D" id="3.30.40.10">
    <property type="entry name" value="Zinc/RING finger domain, C3HC4 (zinc finger)"/>
    <property type="match status" value="1"/>
</dbReference>
<dbReference type="InterPro" id="IPR001841">
    <property type="entry name" value="Znf_RING"/>
</dbReference>
<gene>
    <name evidence="6" type="ORF">PYX00_000936</name>
</gene>
<keyword evidence="1 3" id="KW-0863">Zinc-finger</keyword>
<keyword evidence="2" id="KW-0862">Zinc</keyword>
<dbReference type="SUPFAM" id="SSF57850">
    <property type="entry name" value="RING/U-box"/>
    <property type="match status" value="1"/>
</dbReference>
<dbReference type="PROSITE" id="PS50089">
    <property type="entry name" value="ZF_RING_2"/>
    <property type="match status" value="1"/>
</dbReference>
<keyword evidence="4" id="KW-1133">Transmembrane helix</keyword>
<evidence type="ECO:0000256" key="3">
    <source>
        <dbReference type="PROSITE-ProRule" id="PRU00175"/>
    </source>
</evidence>
<reference evidence="6" key="1">
    <citation type="journal article" date="2024" name="Gigascience">
        <title>Chromosome-level genome of the poultry shaft louse Menopon gallinae provides insight into the host-switching and adaptive evolution of parasitic lice.</title>
        <authorList>
            <person name="Xu Y."/>
            <person name="Ma L."/>
            <person name="Liu S."/>
            <person name="Liang Y."/>
            <person name="Liu Q."/>
            <person name="He Z."/>
            <person name="Tian L."/>
            <person name="Duan Y."/>
            <person name="Cai W."/>
            <person name="Li H."/>
            <person name="Song F."/>
        </authorList>
    </citation>
    <scope>NUCLEOTIDE SEQUENCE</scope>
    <source>
        <strain evidence="6">Cailab_2023a</strain>
    </source>
</reference>
<feature type="domain" description="RING-type" evidence="5">
    <location>
        <begin position="55"/>
        <end position="97"/>
    </location>
</feature>
<proteinExistence type="predicted"/>
<comment type="caution">
    <text evidence="6">The sequence shown here is derived from an EMBL/GenBank/DDBJ whole genome shotgun (WGS) entry which is preliminary data.</text>
</comment>
<evidence type="ECO:0000313" key="6">
    <source>
        <dbReference type="EMBL" id="KAL0279353.1"/>
    </source>
</evidence>
<dbReference type="AlphaFoldDB" id="A0AAW2IC64"/>
<evidence type="ECO:0000256" key="4">
    <source>
        <dbReference type="SAM" id="Phobius"/>
    </source>
</evidence>
<evidence type="ECO:0000259" key="5">
    <source>
        <dbReference type="PROSITE" id="PS50089"/>
    </source>
</evidence>
<organism evidence="6">
    <name type="scientific">Menopon gallinae</name>
    <name type="common">poultry shaft louse</name>
    <dbReference type="NCBI Taxonomy" id="328185"/>
    <lineage>
        <taxon>Eukaryota</taxon>
        <taxon>Metazoa</taxon>
        <taxon>Ecdysozoa</taxon>
        <taxon>Arthropoda</taxon>
        <taxon>Hexapoda</taxon>
        <taxon>Insecta</taxon>
        <taxon>Pterygota</taxon>
        <taxon>Neoptera</taxon>
        <taxon>Paraneoptera</taxon>
        <taxon>Psocodea</taxon>
        <taxon>Troctomorpha</taxon>
        <taxon>Phthiraptera</taxon>
        <taxon>Amblycera</taxon>
        <taxon>Menoponidae</taxon>
        <taxon>Menopon</taxon>
    </lineage>
</organism>
<protein>
    <recommendedName>
        <fullName evidence="5">RING-type domain-containing protein</fullName>
    </recommendedName>
</protein>
<evidence type="ECO:0000256" key="1">
    <source>
        <dbReference type="ARBA" id="ARBA00022771"/>
    </source>
</evidence>
<sequence length="105" mass="11686">MLPLTTIATVPVLLGIGLGVLLAYYYSSSEQTYHKKVTNFTPSPMGGSSSKSLKCKICNKEISANTIIKELSCGHKFHSKCWTTLEKQGHEVCPDCRRKDGQRMY</sequence>
<dbReference type="GO" id="GO:0008270">
    <property type="term" value="F:zinc ion binding"/>
    <property type="evidence" value="ECO:0007669"/>
    <property type="project" value="UniProtKB-KW"/>
</dbReference>
<keyword evidence="4" id="KW-0812">Transmembrane</keyword>
<dbReference type="Pfam" id="PF13639">
    <property type="entry name" value="zf-RING_2"/>
    <property type="match status" value="1"/>
</dbReference>
<keyword evidence="4" id="KW-0472">Membrane</keyword>
<dbReference type="InterPro" id="IPR013083">
    <property type="entry name" value="Znf_RING/FYVE/PHD"/>
</dbReference>
<evidence type="ECO:0000256" key="2">
    <source>
        <dbReference type="ARBA" id="ARBA00022833"/>
    </source>
</evidence>
<keyword evidence="1 3" id="KW-0479">Metal-binding</keyword>
<name>A0AAW2IC64_9NEOP</name>
<accession>A0AAW2IC64</accession>
<dbReference type="SMART" id="SM00184">
    <property type="entry name" value="RING"/>
    <property type="match status" value="1"/>
</dbReference>